<evidence type="ECO:0000256" key="48">
    <source>
        <dbReference type="SAM" id="MobiDB-lite"/>
    </source>
</evidence>
<feature type="compositionally biased region" description="Basic and acidic residues" evidence="48">
    <location>
        <begin position="366"/>
        <end position="375"/>
    </location>
</feature>
<evidence type="ECO:0000256" key="49">
    <source>
        <dbReference type="SAM" id="Phobius"/>
    </source>
</evidence>
<evidence type="ECO:0000256" key="3">
    <source>
        <dbReference type="ARBA" id="ARBA00013274"/>
    </source>
</evidence>
<dbReference type="GO" id="GO:0004806">
    <property type="term" value="F:triacylglycerol lipase activity"/>
    <property type="evidence" value="ECO:0007669"/>
    <property type="project" value="UniProtKB-EC"/>
</dbReference>
<dbReference type="PANTHER" id="PTHR21325:SF52">
    <property type="entry name" value="PHOSPHOLIPASE B1, MEMBRANE-ASSOCIATED"/>
    <property type="match status" value="1"/>
</dbReference>
<comment type="catalytic activity">
    <reaction evidence="33">
        <text>1,2-di-(9Z-octadecenoyl)-sn-glycerol + H2O = 1-(9Z-octadecenoyl)-sn-glycerol + (9Z)-octadecenoate + H(+)</text>
        <dbReference type="Rhea" id="RHEA:41219"/>
        <dbReference type="ChEBI" id="CHEBI:15377"/>
        <dbReference type="ChEBI" id="CHEBI:15378"/>
        <dbReference type="ChEBI" id="CHEBI:30823"/>
        <dbReference type="ChEBI" id="CHEBI:52333"/>
        <dbReference type="ChEBI" id="CHEBI:75757"/>
    </reaction>
    <physiologicalReaction direction="left-to-right" evidence="33">
        <dbReference type="Rhea" id="RHEA:41220"/>
    </physiologicalReaction>
</comment>
<sequence>MGDFLTTATGARPRGSKSLATPWRGLSWSIGGDGKLETHTTLPNILKKFNPSIIGFSTGTLDKMAGLNVAEEGARAQDMPAQARTLVKRIKGTPKINLQEDWKLITLLIGNNDLCLYCENPEDNSTKEYVKYIQQALDILYEELPRVFINVVEIMELAGLHHAQGGKCAMPLAVQKNCSCLRHSQNLTAMQELKKLNWNLQSGVSELSYWHRYVEREDFAVTVQPFFRNTFFPLNERGGLDLSFFSEDCFHFSERGHAEMAMALWNNMLEPVGWKTSSSNFIYNRTKLKCPSPESPFLYTLRNSQLLPRKAEEPSSALSWAVPVAAIGGLGVGILGMMLWKMVKPIKRDEEEEDTLPNTSVTQDAASEKRLKAEA</sequence>
<dbReference type="EC" id="3.1.1.4" evidence="4"/>
<comment type="catalytic activity">
    <reaction evidence="45">
        <text>1,2-dihexadecanoyl-sn-glycero-3-phosphocholine + 2 H2O = sn-glycerol 3-phosphocholine + 2 hexadecanoate + 2 H(+)</text>
        <dbReference type="Rhea" id="RHEA:40975"/>
        <dbReference type="ChEBI" id="CHEBI:7896"/>
        <dbReference type="ChEBI" id="CHEBI:15377"/>
        <dbReference type="ChEBI" id="CHEBI:15378"/>
        <dbReference type="ChEBI" id="CHEBI:16870"/>
        <dbReference type="ChEBI" id="CHEBI:72999"/>
    </reaction>
    <physiologicalReaction direction="left-to-right" evidence="45">
        <dbReference type="Rhea" id="RHEA:40976"/>
    </physiologicalReaction>
</comment>
<evidence type="ECO:0000256" key="43">
    <source>
        <dbReference type="ARBA" id="ARBA00048872"/>
    </source>
</evidence>
<evidence type="ECO:0000256" key="29">
    <source>
        <dbReference type="ARBA" id="ARBA00048011"/>
    </source>
</evidence>
<dbReference type="GO" id="GO:0004623">
    <property type="term" value="F:phospholipase A2 activity"/>
    <property type="evidence" value="ECO:0007669"/>
    <property type="project" value="UniProtKB-EC"/>
</dbReference>
<proteinExistence type="inferred from homology"/>
<dbReference type="EC" id="3.1.1.5" evidence="3"/>
<comment type="subcellular location">
    <subcellularLocation>
        <location evidence="1">Apical cell membrane</location>
        <topology evidence="1">Single-pass type I membrane protein</topology>
    </subcellularLocation>
</comment>
<dbReference type="InterPro" id="IPR001087">
    <property type="entry name" value="GDSL"/>
</dbReference>
<evidence type="ECO:0000256" key="24">
    <source>
        <dbReference type="ARBA" id="ARBA00045916"/>
    </source>
</evidence>
<comment type="catalytic activity">
    <reaction evidence="27">
        <text>1-(9Z-octadecenoyl)-glycerol + H2O = glycerol + (9Z)-octadecenoate + H(+)</text>
        <dbReference type="Rhea" id="RHEA:38487"/>
        <dbReference type="ChEBI" id="CHEBI:15377"/>
        <dbReference type="ChEBI" id="CHEBI:15378"/>
        <dbReference type="ChEBI" id="CHEBI:17754"/>
        <dbReference type="ChEBI" id="CHEBI:30823"/>
        <dbReference type="ChEBI" id="CHEBI:75342"/>
    </reaction>
    <physiologicalReaction direction="left-to-right" evidence="27">
        <dbReference type="Rhea" id="RHEA:38488"/>
    </physiologicalReaction>
</comment>
<protein>
    <recommendedName>
        <fullName evidence="6">Phospholipase B1, membrane-associated</fullName>
        <ecNumber evidence="5">3.1.1.3</ecNumber>
        <ecNumber evidence="4">3.1.1.4</ecNumber>
        <ecNumber evidence="3">3.1.1.5</ecNumber>
    </recommendedName>
    <alternativeName>
        <fullName evidence="20">Lysophospholipase</fullName>
    </alternativeName>
    <alternativeName>
        <fullName evidence="21">Phospholipase A2</fullName>
    </alternativeName>
    <alternativeName>
        <fullName evidence="23">Phospholipase B/lipase</fullName>
    </alternativeName>
    <alternativeName>
        <fullName evidence="22">Triacylglycerol lipase</fullName>
    </alternativeName>
</protein>
<evidence type="ECO:0000256" key="31">
    <source>
        <dbReference type="ARBA" id="ARBA00048049"/>
    </source>
</evidence>
<feature type="compositionally biased region" description="Polar residues" evidence="48">
    <location>
        <begin position="356"/>
        <end position="365"/>
    </location>
</feature>
<dbReference type="GO" id="GO:0050253">
    <property type="term" value="F:retinyl-palmitate esterase activity"/>
    <property type="evidence" value="ECO:0007669"/>
    <property type="project" value="TreeGrafter"/>
</dbReference>
<comment type="catalytic activity">
    <reaction evidence="41">
        <text>1-hexadecanoyl-2-(9Z-octadecenoyl)-sn-glycero-3-phosphocholine + H2O = 1-hexadecanoyl-sn-glycero-3-phosphocholine + (9Z)-octadecenoate + H(+)</text>
        <dbReference type="Rhea" id="RHEA:38779"/>
        <dbReference type="ChEBI" id="CHEBI:15377"/>
        <dbReference type="ChEBI" id="CHEBI:15378"/>
        <dbReference type="ChEBI" id="CHEBI:30823"/>
        <dbReference type="ChEBI" id="CHEBI:72998"/>
        <dbReference type="ChEBI" id="CHEBI:73001"/>
    </reaction>
    <physiologicalReaction direction="left-to-right" evidence="41">
        <dbReference type="Rhea" id="RHEA:38780"/>
    </physiologicalReaction>
</comment>
<comment type="catalytic activity">
    <reaction evidence="36">
        <text>1-octadecanoyl-2-(9Z,12Z)-octadecadienoyl-sn-glycerol + H2O = 1-octadecanoyl-sn-glycerol + (9Z,12Z)-octadecadienoate + H(+)</text>
        <dbReference type="Rhea" id="RHEA:40927"/>
        <dbReference type="ChEBI" id="CHEBI:15377"/>
        <dbReference type="ChEBI" id="CHEBI:15378"/>
        <dbReference type="ChEBI" id="CHEBI:30245"/>
        <dbReference type="ChEBI" id="CHEBI:75550"/>
        <dbReference type="ChEBI" id="CHEBI:77097"/>
    </reaction>
    <physiologicalReaction direction="left-to-right" evidence="36">
        <dbReference type="Rhea" id="RHEA:40928"/>
    </physiologicalReaction>
</comment>
<dbReference type="GeneID" id="110294493"/>
<dbReference type="GO" id="GO:0006644">
    <property type="term" value="P:phospholipid metabolic process"/>
    <property type="evidence" value="ECO:0007669"/>
    <property type="project" value="TreeGrafter"/>
</dbReference>
<comment type="catalytic activity">
    <reaction evidence="19">
        <text>a 1,2-diacyl-sn-glycero-3-phosphocholine + H2O = a 1-acyl-sn-glycero-3-phosphocholine + a fatty acid + H(+)</text>
        <dbReference type="Rhea" id="RHEA:15801"/>
        <dbReference type="ChEBI" id="CHEBI:15377"/>
        <dbReference type="ChEBI" id="CHEBI:15378"/>
        <dbReference type="ChEBI" id="CHEBI:28868"/>
        <dbReference type="ChEBI" id="CHEBI:57643"/>
        <dbReference type="ChEBI" id="CHEBI:58168"/>
        <dbReference type="EC" id="3.1.1.4"/>
    </reaction>
    <physiologicalReaction direction="left-to-right" evidence="19">
        <dbReference type="Rhea" id="RHEA:15802"/>
    </physiologicalReaction>
</comment>
<comment type="catalytic activity">
    <reaction evidence="42">
        <text>1,3-dihexadecanoyl-2-(9Z-octadecenoyl)glycerol + H2O = 1,3-dihexadecanoylglycerol + (9Z)-octadecenoate + H(+)</text>
        <dbReference type="Rhea" id="RHEA:40983"/>
        <dbReference type="ChEBI" id="CHEBI:15377"/>
        <dbReference type="ChEBI" id="CHEBI:15378"/>
        <dbReference type="ChEBI" id="CHEBI:30823"/>
        <dbReference type="ChEBI" id="CHEBI:75688"/>
        <dbReference type="ChEBI" id="CHEBI:77619"/>
    </reaction>
    <physiologicalReaction direction="left-to-right" evidence="42">
        <dbReference type="Rhea" id="RHEA:40984"/>
    </physiologicalReaction>
</comment>
<comment type="catalytic activity">
    <reaction evidence="25">
        <text>1-hexadecanoyl-2-(9Z)-octadecenoyl-3-octadecanoyl-sn-glycerol + H2O = 2-(9Z-octadecenoyl)-3-octadecanoyl-sn-glycerol + hexadecanoate + H(+)</text>
        <dbReference type="Rhea" id="RHEA:41107"/>
        <dbReference type="ChEBI" id="CHEBI:7896"/>
        <dbReference type="ChEBI" id="CHEBI:15377"/>
        <dbReference type="ChEBI" id="CHEBI:15378"/>
        <dbReference type="ChEBI" id="CHEBI:75558"/>
        <dbReference type="ChEBI" id="CHEBI:77623"/>
    </reaction>
    <physiologicalReaction direction="left-to-right" evidence="25">
        <dbReference type="Rhea" id="RHEA:41108"/>
    </physiologicalReaction>
</comment>
<comment type="catalytic activity">
    <reaction evidence="29">
        <text>2,3-di-(9Z)-octadecenoyl-sn-glycerol + H2O = 3-(9Z-octadecenoyl)-sn-glycerol + (9Z)-octadecenoate + H(+)</text>
        <dbReference type="Rhea" id="RHEA:42604"/>
        <dbReference type="ChEBI" id="CHEBI:15377"/>
        <dbReference type="ChEBI" id="CHEBI:15378"/>
        <dbReference type="ChEBI" id="CHEBI:30823"/>
        <dbReference type="ChEBI" id="CHEBI:75824"/>
        <dbReference type="ChEBI" id="CHEBI:75938"/>
    </reaction>
    <physiologicalReaction direction="left-to-right" evidence="29">
        <dbReference type="Rhea" id="RHEA:42605"/>
    </physiologicalReaction>
</comment>
<keyword evidence="7" id="KW-1003">Cell membrane</keyword>
<dbReference type="InterPro" id="IPR038885">
    <property type="entry name" value="PLB1"/>
</dbReference>
<evidence type="ECO:0000256" key="32">
    <source>
        <dbReference type="ARBA" id="ARBA00048058"/>
    </source>
</evidence>
<comment type="catalytic activity">
    <reaction evidence="17">
        <text>a triacylglycerol + H2O = a diacylglycerol + a fatty acid + H(+)</text>
        <dbReference type="Rhea" id="RHEA:12044"/>
        <dbReference type="ChEBI" id="CHEBI:15377"/>
        <dbReference type="ChEBI" id="CHEBI:15378"/>
        <dbReference type="ChEBI" id="CHEBI:17855"/>
        <dbReference type="ChEBI" id="CHEBI:18035"/>
        <dbReference type="ChEBI" id="CHEBI:28868"/>
        <dbReference type="EC" id="3.1.1.3"/>
    </reaction>
    <physiologicalReaction direction="left-to-right" evidence="17">
        <dbReference type="Rhea" id="RHEA:12045"/>
    </physiologicalReaction>
</comment>
<comment type="similarity">
    <text evidence="2">Belongs to the 'GDSL' lipolytic enzyme family. Phospholipase B1 subfamily.</text>
</comment>
<evidence type="ECO:0000256" key="36">
    <source>
        <dbReference type="ARBA" id="ARBA00048374"/>
    </source>
</evidence>
<feature type="transmembrane region" description="Helical" evidence="49">
    <location>
        <begin position="317"/>
        <end position="340"/>
    </location>
</feature>
<evidence type="ECO:0000256" key="19">
    <source>
        <dbReference type="ARBA" id="ARBA00023422"/>
    </source>
</evidence>
<keyword evidence="11" id="KW-0378">Hydrolase</keyword>
<evidence type="ECO:0000256" key="40">
    <source>
        <dbReference type="ARBA" id="ARBA00048656"/>
    </source>
</evidence>
<dbReference type="GO" id="GO:0031526">
    <property type="term" value="C:brush border membrane"/>
    <property type="evidence" value="ECO:0007669"/>
    <property type="project" value="TreeGrafter"/>
</dbReference>
<evidence type="ECO:0000256" key="10">
    <source>
        <dbReference type="ARBA" id="ARBA00022737"/>
    </source>
</evidence>
<dbReference type="Pfam" id="PF00657">
    <property type="entry name" value="Lipase_GDSL"/>
    <property type="match status" value="1"/>
</dbReference>
<evidence type="ECO:0000256" key="26">
    <source>
        <dbReference type="ARBA" id="ARBA00047363"/>
    </source>
</evidence>
<evidence type="ECO:0000256" key="44">
    <source>
        <dbReference type="ARBA" id="ARBA00048939"/>
    </source>
</evidence>
<dbReference type="EC" id="3.1.1.3" evidence="5"/>
<comment type="catalytic activity">
    <reaction evidence="47">
        <text>2-(9Z-octadecenoyl)-glycerol + H2O = glycerol + (9Z)-octadecenoate + H(+)</text>
        <dbReference type="Rhea" id="RHEA:38491"/>
        <dbReference type="ChEBI" id="CHEBI:15377"/>
        <dbReference type="ChEBI" id="CHEBI:15378"/>
        <dbReference type="ChEBI" id="CHEBI:17754"/>
        <dbReference type="ChEBI" id="CHEBI:30823"/>
        <dbReference type="ChEBI" id="CHEBI:73990"/>
    </reaction>
    <physiologicalReaction direction="left-to-right" evidence="47">
        <dbReference type="Rhea" id="RHEA:38492"/>
    </physiologicalReaction>
</comment>
<comment type="catalytic activity">
    <reaction evidence="46">
        <text>1,3-di-(9Z-octadecenoyl)-glycerol + H2O = 1-(9Z-octadecenoyl)-glycerol + (9Z)-octadecenoate + H(+)</text>
        <dbReference type="Rhea" id="RHEA:39939"/>
        <dbReference type="ChEBI" id="CHEBI:15377"/>
        <dbReference type="ChEBI" id="CHEBI:15378"/>
        <dbReference type="ChEBI" id="CHEBI:30823"/>
        <dbReference type="ChEBI" id="CHEBI:75342"/>
        <dbReference type="ChEBI" id="CHEBI:75735"/>
    </reaction>
    <physiologicalReaction direction="left-to-right" evidence="46">
        <dbReference type="Rhea" id="RHEA:39940"/>
    </physiologicalReaction>
</comment>
<name>A0A6P5PWN6_MUSCR</name>
<evidence type="ECO:0000256" key="17">
    <source>
        <dbReference type="ARBA" id="ARBA00023369"/>
    </source>
</evidence>
<reference evidence="51" key="1">
    <citation type="submission" date="2025-08" db="UniProtKB">
        <authorList>
            <consortium name="RefSeq"/>
        </authorList>
    </citation>
    <scope>IDENTIFICATION</scope>
</reference>
<evidence type="ECO:0000256" key="35">
    <source>
        <dbReference type="ARBA" id="ARBA00048362"/>
    </source>
</evidence>
<evidence type="ECO:0000256" key="47">
    <source>
        <dbReference type="ARBA" id="ARBA00049461"/>
    </source>
</evidence>
<evidence type="ECO:0000256" key="18">
    <source>
        <dbReference type="ARBA" id="ARBA00023408"/>
    </source>
</evidence>
<dbReference type="FunFam" id="3.40.50.1110:FF:000005">
    <property type="entry name" value="Phospholipase B1"/>
    <property type="match status" value="1"/>
</dbReference>
<comment type="catalytic activity">
    <reaction evidence="38">
        <text>a 1-acyl-sn-glycero-3-phosphocholine + H2O = sn-glycerol 3-phosphocholine + a fatty acid + H(+)</text>
        <dbReference type="Rhea" id="RHEA:15177"/>
        <dbReference type="ChEBI" id="CHEBI:15377"/>
        <dbReference type="ChEBI" id="CHEBI:15378"/>
        <dbReference type="ChEBI" id="CHEBI:16870"/>
        <dbReference type="ChEBI" id="CHEBI:28868"/>
        <dbReference type="ChEBI" id="CHEBI:58168"/>
        <dbReference type="EC" id="3.1.1.5"/>
    </reaction>
    <physiologicalReaction direction="left-to-right" evidence="38">
        <dbReference type="Rhea" id="RHEA:15178"/>
    </physiologicalReaction>
</comment>
<evidence type="ECO:0000256" key="38">
    <source>
        <dbReference type="ARBA" id="ARBA00048454"/>
    </source>
</evidence>
<comment type="catalytic activity">
    <reaction evidence="28">
        <text>1-hexadecanoyl-2-(9Z)-octadecenoyl-3-octadecanoyl-sn-glycerol + H2O = 1-hexadecanoyl-2-(9Z-octadecenoyl)-sn-glycerol + octadecanoate + H(+)</text>
        <dbReference type="Rhea" id="RHEA:41111"/>
        <dbReference type="ChEBI" id="CHEBI:15377"/>
        <dbReference type="ChEBI" id="CHEBI:15378"/>
        <dbReference type="ChEBI" id="CHEBI:25629"/>
        <dbReference type="ChEBI" id="CHEBI:75466"/>
        <dbReference type="ChEBI" id="CHEBI:77623"/>
    </reaction>
    <physiologicalReaction direction="left-to-right" evidence="28">
        <dbReference type="Rhea" id="RHEA:41112"/>
    </physiologicalReaction>
</comment>
<evidence type="ECO:0000256" key="8">
    <source>
        <dbReference type="ARBA" id="ARBA00022692"/>
    </source>
</evidence>
<evidence type="ECO:0000256" key="20">
    <source>
        <dbReference type="ARBA" id="ARBA00029723"/>
    </source>
</evidence>
<keyword evidence="9" id="KW-0732">Signal</keyword>
<dbReference type="InterPro" id="IPR035547">
    <property type="entry name" value="Phospholipase_B"/>
</dbReference>
<dbReference type="Gene3D" id="3.40.50.1110">
    <property type="entry name" value="SGNH hydrolase"/>
    <property type="match status" value="1"/>
</dbReference>
<evidence type="ECO:0000256" key="39">
    <source>
        <dbReference type="ARBA" id="ARBA00048613"/>
    </source>
</evidence>
<keyword evidence="14 49" id="KW-0472">Membrane</keyword>
<evidence type="ECO:0000256" key="16">
    <source>
        <dbReference type="ARBA" id="ARBA00023264"/>
    </source>
</evidence>
<comment type="catalytic activity">
    <reaction evidence="37">
        <text>1,2,3-tri-(9Z-octadecenoyl)-glycerol + H2O = di-(9Z)-octadecenoylglycerol + (9Z)-octadecenoate + H(+)</text>
        <dbReference type="Rhea" id="RHEA:38575"/>
        <dbReference type="ChEBI" id="CHEBI:15377"/>
        <dbReference type="ChEBI" id="CHEBI:15378"/>
        <dbReference type="ChEBI" id="CHEBI:30823"/>
        <dbReference type="ChEBI" id="CHEBI:53753"/>
        <dbReference type="ChEBI" id="CHEBI:75945"/>
    </reaction>
    <physiologicalReaction direction="left-to-right" evidence="37">
        <dbReference type="Rhea" id="RHEA:38576"/>
    </physiologicalReaction>
</comment>
<gene>
    <name evidence="51" type="primary">Plb1</name>
</gene>
<evidence type="ECO:0000256" key="21">
    <source>
        <dbReference type="ARBA" id="ARBA00031182"/>
    </source>
</evidence>
<evidence type="ECO:0000256" key="28">
    <source>
        <dbReference type="ARBA" id="ARBA00047459"/>
    </source>
</evidence>
<comment type="catalytic activity">
    <reaction evidence="31">
        <text>a 1-O-alkyl-2-acyl-sn-glycero-3-phosphocholine + H2O = a 1-O-alkyl-sn-glycero-3-phosphocholine + a fatty acid + H(+)</text>
        <dbReference type="Rhea" id="RHEA:36231"/>
        <dbReference type="ChEBI" id="CHEBI:15377"/>
        <dbReference type="ChEBI" id="CHEBI:15378"/>
        <dbReference type="ChEBI" id="CHEBI:28868"/>
        <dbReference type="ChEBI" id="CHEBI:30909"/>
        <dbReference type="ChEBI" id="CHEBI:36702"/>
        <dbReference type="EC" id="3.1.1.4"/>
    </reaction>
    <physiologicalReaction direction="left-to-right" evidence="31">
        <dbReference type="Rhea" id="RHEA:36232"/>
    </physiologicalReaction>
</comment>
<evidence type="ECO:0000256" key="46">
    <source>
        <dbReference type="ARBA" id="ARBA00049372"/>
    </source>
</evidence>
<comment type="catalytic activity">
    <reaction evidence="40">
        <text>1-hexadecanoyl-sn-glycero-3-phosphocholine + H2O = sn-glycerol 3-phosphocholine + hexadecanoate + H(+)</text>
        <dbReference type="Rhea" id="RHEA:40435"/>
        <dbReference type="ChEBI" id="CHEBI:7896"/>
        <dbReference type="ChEBI" id="CHEBI:15377"/>
        <dbReference type="ChEBI" id="CHEBI:15378"/>
        <dbReference type="ChEBI" id="CHEBI:16870"/>
        <dbReference type="ChEBI" id="CHEBI:72998"/>
    </reaction>
    <physiologicalReaction direction="left-to-right" evidence="40">
        <dbReference type="Rhea" id="RHEA:40436"/>
    </physiologicalReaction>
</comment>
<keyword evidence="13" id="KW-0443">Lipid metabolism</keyword>
<evidence type="ECO:0000313" key="50">
    <source>
        <dbReference type="Proteomes" id="UP000515126"/>
    </source>
</evidence>
<keyword evidence="12 49" id="KW-1133">Transmembrane helix</keyword>
<keyword evidence="16" id="KW-1208">Phospholipid metabolism</keyword>
<evidence type="ECO:0000256" key="7">
    <source>
        <dbReference type="ARBA" id="ARBA00022475"/>
    </source>
</evidence>
<evidence type="ECO:0000256" key="4">
    <source>
        <dbReference type="ARBA" id="ARBA00013278"/>
    </source>
</evidence>
<comment type="catalytic activity">
    <reaction evidence="39">
        <text>1-hexadecanoyl-2-(9Z-octadecenoyl)-sn-glycero-3-phosphoethanolamine + H2O = 1-hexadecanoyl-sn-glycero-3-phosphoethanolamine + (9Z)-octadecenoate + H(+)</text>
        <dbReference type="Rhea" id="RHEA:40911"/>
        <dbReference type="ChEBI" id="CHEBI:15377"/>
        <dbReference type="ChEBI" id="CHEBI:15378"/>
        <dbReference type="ChEBI" id="CHEBI:30823"/>
        <dbReference type="ChEBI" id="CHEBI:73004"/>
        <dbReference type="ChEBI" id="CHEBI:73007"/>
    </reaction>
    <physiologicalReaction direction="left-to-right" evidence="39">
        <dbReference type="Rhea" id="RHEA:40912"/>
    </physiologicalReaction>
</comment>
<evidence type="ECO:0000256" key="12">
    <source>
        <dbReference type="ARBA" id="ARBA00022989"/>
    </source>
</evidence>
<evidence type="ECO:0000256" key="22">
    <source>
        <dbReference type="ARBA" id="ARBA00031485"/>
    </source>
</evidence>
<organism evidence="50 51">
    <name type="scientific">Mus caroli</name>
    <name type="common">Ryukyu mouse</name>
    <name type="synonym">Ricefield mouse</name>
    <dbReference type="NCBI Taxonomy" id="10089"/>
    <lineage>
        <taxon>Eukaryota</taxon>
        <taxon>Metazoa</taxon>
        <taxon>Chordata</taxon>
        <taxon>Craniata</taxon>
        <taxon>Vertebrata</taxon>
        <taxon>Euteleostomi</taxon>
        <taxon>Mammalia</taxon>
        <taxon>Eutheria</taxon>
        <taxon>Euarchontoglires</taxon>
        <taxon>Glires</taxon>
        <taxon>Rodentia</taxon>
        <taxon>Myomorpha</taxon>
        <taxon>Muroidea</taxon>
        <taxon>Muridae</taxon>
        <taxon>Murinae</taxon>
        <taxon>Mus</taxon>
        <taxon>Mus</taxon>
    </lineage>
</organism>
<dbReference type="InterPro" id="IPR036514">
    <property type="entry name" value="SGNH_hydro_sf"/>
</dbReference>
<evidence type="ECO:0000256" key="11">
    <source>
        <dbReference type="ARBA" id="ARBA00022801"/>
    </source>
</evidence>
<evidence type="ECO:0000256" key="25">
    <source>
        <dbReference type="ARBA" id="ARBA00047324"/>
    </source>
</evidence>
<dbReference type="AlphaFoldDB" id="A0A6P5PWN6"/>
<dbReference type="PANTHER" id="PTHR21325">
    <property type="entry name" value="PHOSPHOLIPASE B, PLB1"/>
    <property type="match status" value="1"/>
</dbReference>
<evidence type="ECO:0000313" key="51">
    <source>
        <dbReference type="RefSeq" id="XP_021018423.1"/>
    </source>
</evidence>
<comment type="catalytic activity">
    <reaction evidence="34">
        <text>1,2-dihexadecanoyl-sn-glycero-3-phosphocholine + H2O = 1-hexadecanoyl-sn-glycero-3-phosphocholine + hexadecanoate + H(+)</text>
        <dbReference type="Rhea" id="RHEA:41223"/>
        <dbReference type="ChEBI" id="CHEBI:7896"/>
        <dbReference type="ChEBI" id="CHEBI:15377"/>
        <dbReference type="ChEBI" id="CHEBI:15378"/>
        <dbReference type="ChEBI" id="CHEBI:72998"/>
        <dbReference type="ChEBI" id="CHEBI:72999"/>
    </reaction>
    <physiologicalReaction direction="left-to-right" evidence="34">
        <dbReference type="Rhea" id="RHEA:41224"/>
    </physiologicalReaction>
</comment>
<evidence type="ECO:0000256" key="45">
    <source>
        <dbReference type="ARBA" id="ARBA00049363"/>
    </source>
</evidence>
<dbReference type="CTD" id="151056"/>
<keyword evidence="15" id="KW-0325">Glycoprotein</keyword>
<evidence type="ECO:0000256" key="42">
    <source>
        <dbReference type="ARBA" id="ARBA00048869"/>
    </source>
</evidence>
<evidence type="ECO:0000256" key="30">
    <source>
        <dbReference type="ARBA" id="ARBA00048015"/>
    </source>
</evidence>
<dbReference type="GO" id="GO:0004622">
    <property type="term" value="F:phosphatidylcholine lysophospholipase activity"/>
    <property type="evidence" value="ECO:0007669"/>
    <property type="project" value="UniProtKB-EC"/>
</dbReference>
<keyword evidence="8 49" id="KW-0812">Transmembrane</keyword>
<evidence type="ECO:0000256" key="41">
    <source>
        <dbReference type="ARBA" id="ARBA00048699"/>
    </source>
</evidence>
<evidence type="ECO:0000256" key="9">
    <source>
        <dbReference type="ARBA" id="ARBA00022729"/>
    </source>
</evidence>
<evidence type="ECO:0000256" key="1">
    <source>
        <dbReference type="ARBA" id="ARBA00004247"/>
    </source>
</evidence>
<comment type="catalytic activity">
    <reaction evidence="30">
        <text>1-hexadecanoyl-2-(9Z-octadecenoyl)-sn-glycero-3-phospho-(1'-sn-glycerol) + H2O = 1-hexadecanoyl-sn-glycero-3-phospho-(1'-sn-glycerol) + (9Z)-octadecenoate + H(+)</text>
        <dbReference type="Rhea" id="RHEA:40919"/>
        <dbReference type="ChEBI" id="CHEBI:15377"/>
        <dbReference type="ChEBI" id="CHEBI:15378"/>
        <dbReference type="ChEBI" id="CHEBI:30823"/>
        <dbReference type="ChEBI" id="CHEBI:72841"/>
        <dbReference type="ChEBI" id="CHEBI:75158"/>
    </reaction>
    <physiologicalReaction direction="left-to-right" evidence="30">
        <dbReference type="Rhea" id="RHEA:40920"/>
    </physiologicalReaction>
</comment>
<dbReference type="SUPFAM" id="SSF52266">
    <property type="entry name" value="SGNH hydrolase"/>
    <property type="match status" value="1"/>
</dbReference>
<evidence type="ECO:0000256" key="14">
    <source>
        <dbReference type="ARBA" id="ARBA00023136"/>
    </source>
</evidence>
<dbReference type="Proteomes" id="UP000515126">
    <property type="component" value="Chromosome 5"/>
</dbReference>
<keyword evidence="10" id="KW-0677">Repeat</keyword>
<evidence type="ECO:0000256" key="34">
    <source>
        <dbReference type="ARBA" id="ARBA00048227"/>
    </source>
</evidence>
<evidence type="ECO:0000256" key="23">
    <source>
        <dbReference type="ARBA" id="ARBA00033022"/>
    </source>
</evidence>
<dbReference type="CDD" id="cd01824">
    <property type="entry name" value="Phospholipase_B_like"/>
    <property type="match status" value="1"/>
</dbReference>
<evidence type="ECO:0000256" key="33">
    <source>
        <dbReference type="ARBA" id="ARBA00048192"/>
    </source>
</evidence>
<comment type="catalytic activity">
    <reaction evidence="18">
        <text>1-hexadecanoyl-2-(9Z,12Z-octadecadienoyl)-sn-glycero-3-phosphocholine + H2O = (9Z,12Z)-octadecadienoate + 1-hexadecanoyl-sn-glycero-3-phosphocholine + H(+)</text>
        <dbReference type="Rhea" id="RHEA:40811"/>
        <dbReference type="ChEBI" id="CHEBI:15377"/>
        <dbReference type="ChEBI" id="CHEBI:15378"/>
        <dbReference type="ChEBI" id="CHEBI:30245"/>
        <dbReference type="ChEBI" id="CHEBI:72998"/>
        <dbReference type="ChEBI" id="CHEBI:73002"/>
    </reaction>
    <physiologicalReaction direction="left-to-right" evidence="18">
        <dbReference type="Rhea" id="RHEA:40812"/>
    </physiologicalReaction>
</comment>
<evidence type="ECO:0000256" key="6">
    <source>
        <dbReference type="ARBA" id="ARBA00015133"/>
    </source>
</evidence>
<evidence type="ECO:0000256" key="5">
    <source>
        <dbReference type="ARBA" id="ARBA00013279"/>
    </source>
</evidence>
<comment type="catalytic activity">
    <reaction evidence="32">
        <text>1,2-di-(9Z-octadecenoyl)-sn-glycero-3-phosphocholine + H2O = 1-(9Z-octadecenoyl)-sn-glycero-3-phosphocholine + (9Z)-octadecenoate + H(+)</text>
        <dbReference type="Rhea" id="RHEA:40923"/>
        <dbReference type="ChEBI" id="CHEBI:15377"/>
        <dbReference type="ChEBI" id="CHEBI:15378"/>
        <dbReference type="ChEBI" id="CHEBI:28610"/>
        <dbReference type="ChEBI" id="CHEBI:30823"/>
        <dbReference type="ChEBI" id="CHEBI:74669"/>
    </reaction>
    <physiologicalReaction direction="left-to-right" evidence="32">
        <dbReference type="Rhea" id="RHEA:40924"/>
    </physiologicalReaction>
</comment>
<comment type="catalytic activity">
    <reaction evidence="44">
        <text>1-hexadecanoyl-2-(9Z)-octadecenoyl-3-octadecanoyl-sn-glycerol + H2O = 1-hexadecanoyl-3-octadecanoyl-sn-glycerol + (9Z)-octadecenoate + H(+)</text>
        <dbReference type="Rhea" id="RHEA:41103"/>
        <dbReference type="ChEBI" id="CHEBI:15377"/>
        <dbReference type="ChEBI" id="CHEBI:15378"/>
        <dbReference type="ChEBI" id="CHEBI:30823"/>
        <dbReference type="ChEBI" id="CHEBI:77623"/>
        <dbReference type="ChEBI" id="CHEBI:77624"/>
    </reaction>
    <physiologicalReaction direction="left-to-right" evidence="44">
        <dbReference type="Rhea" id="RHEA:41104"/>
    </physiologicalReaction>
</comment>
<evidence type="ECO:0000256" key="27">
    <source>
        <dbReference type="ARBA" id="ARBA00047438"/>
    </source>
</evidence>
<evidence type="ECO:0000256" key="37">
    <source>
        <dbReference type="ARBA" id="ARBA00048386"/>
    </source>
</evidence>
<evidence type="ECO:0000256" key="15">
    <source>
        <dbReference type="ARBA" id="ARBA00023180"/>
    </source>
</evidence>
<evidence type="ECO:0000256" key="2">
    <source>
        <dbReference type="ARBA" id="ARBA00009979"/>
    </source>
</evidence>
<comment type="catalytic activity">
    <reaction evidence="43">
        <text>1-O-hexadecyl-2-(9Z)-octadecenoyl-sn-glycero-3-phosphocholine + H2O = 1-O-hexadecyl-sn-glycero-3-phosphocholine + (9Z)-octadecenoate + H(+)</text>
        <dbReference type="Rhea" id="RHEA:40915"/>
        <dbReference type="ChEBI" id="CHEBI:15377"/>
        <dbReference type="ChEBI" id="CHEBI:15378"/>
        <dbReference type="ChEBI" id="CHEBI:30823"/>
        <dbReference type="ChEBI" id="CHEBI:34112"/>
        <dbReference type="ChEBI" id="CHEBI:64496"/>
    </reaction>
    <physiologicalReaction direction="left-to-right" evidence="43">
        <dbReference type="Rhea" id="RHEA:40916"/>
    </physiologicalReaction>
</comment>
<comment type="catalytic activity">
    <reaction evidence="26">
        <text>1,3-dihexadecanoyl-2-(9Z-octadecenoyl)glycerol + H2O = 1-hexadecanoyl-2-(9Z-octadecenoyl)-glycerol + hexadecanoate + H(+)</text>
        <dbReference type="Rhea" id="RHEA:40979"/>
        <dbReference type="ChEBI" id="CHEBI:7896"/>
        <dbReference type="ChEBI" id="CHEBI:15377"/>
        <dbReference type="ChEBI" id="CHEBI:15378"/>
        <dbReference type="ChEBI" id="CHEBI:75585"/>
        <dbReference type="ChEBI" id="CHEBI:75688"/>
    </reaction>
    <physiologicalReaction direction="left-to-right" evidence="26">
        <dbReference type="Rhea" id="RHEA:40980"/>
    </physiologicalReaction>
</comment>
<comment type="catalytic activity">
    <reaction evidence="35">
        <text>1-hexadecanoyl-2-(9Z,12Z-octadecadienoyl)-sn-glycero-3-phosphocholine + H2O = 2-(9Z,12Z-octadecadienoyl)-sn-glycero-3-phosphocholine + hexadecanoate + H(+)</text>
        <dbReference type="Rhea" id="RHEA:40971"/>
        <dbReference type="ChEBI" id="CHEBI:7896"/>
        <dbReference type="ChEBI" id="CHEBI:15377"/>
        <dbReference type="ChEBI" id="CHEBI:15378"/>
        <dbReference type="ChEBI" id="CHEBI:73002"/>
        <dbReference type="ChEBI" id="CHEBI:76084"/>
    </reaction>
    <physiologicalReaction direction="left-to-right" evidence="35">
        <dbReference type="Rhea" id="RHEA:40972"/>
    </physiologicalReaction>
</comment>
<accession>A0A6P5PWN6</accession>
<dbReference type="RefSeq" id="XP_021018423.1">
    <property type="nucleotide sequence ID" value="XM_021162764.1"/>
</dbReference>
<keyword evidence="50" id="KW-1185">Reference proteome</keyword>
<comment type="function">
    <text evidence="24">Calcium-independent membrane-associated phospholipase that catalyzes complete diacylation of phospholipids by hydrolyzing both sn-1 and sn-2 fatty acyl chains attached to the glycerol backbone (phospholipase B activity). Has dual phospholipase and lysophospholipase activities toward diacylphospholipids. Preferentially cleaves sn-2 ester bonds over sn-1 bonds. Acts as a lipase toward glycerolipid substrates. Hydrolyzes fatty acyl chains of diacylglycerols with preference for the sn-2 position and of triacylglycerols with not positional selectivity. May also hydrolyze long chain retinyl esters such as retinyl palmitate. May contribute to digestion of dietary phospholipids, glycerolipids and retinoids, facilitating lipid absorption at the brush border.</text>
</comment>
<evidence type="ECO:0000256" key="13">
    <source>
        <dbReference type="ARBA" id="ARBA00023098"/>
    </source>
</evidence>
<feature type="region of interest" description="Disordered" evidence="48">
    <location>
        <begin position="349"/>
        <end position="375"/>
    </location>
</feature>